<dbReference type="Proteomes" id="UP000267268">
    <property type="component" value="Chromosome 1"/>
</dbReference>
<keyword evidence="1" id="KW-0472">Membrane</keyword>
<evidence type="ECO:0000259" key="2">
    <source>
        <dbReference type="Pfam" id="PF03372"/>
    </source>
</evidence>
<dbReference type="KEGG" id="fll:EI427_01005"/>
<keyword evidence="1" id="KW-1133">Transmembrane helix</keyword>
<dbReference type="GO" id="GO:0006506">
    <property type="term" value="P:GPI anchor biosynthetic process"/>
    <property type="evidence" value="ECO:0007669"/>
    <property type="project" value="TreeGrafter"/>
</dbReference>
<dbReference type="Pfam" id="PF03372">
    <property type="entry name" value="Exo_endo_phos"/>
    <property type="match status" value="1"/>
</dbReference>
<keyword evidence="4" id="KW-1185">Reference proteome</keyword>
<dbReference type="PANTHER" id="PTHR14859:SF15">
    <property type="entry name" value="ENDONUCLEASE_EXONUCLEASE_PHOSPHATASE DOMAIN-CONTAINING PROTEIN"/>
    <property type="match status" value="1"/>
</dbReference>
<dbReference type="EMBL" id="CP034562">
    <property type="protein sequence ID" value="AZQ60838.1"/>
    <property type="molecule type" value="Genomic_DNA"/>
</dbReference>
<dbReference type="InterPro" id="IPR005135">
    <property type="entry name" value="Endo/exonuclease/phosphatase"/>
</dbReference>
<accession>A0A3S9NY07</accession>
<gene>
    <name evidence="3" type="ORF">EI427_01005</name>
</gene>
<dbReference type="InterPro" id="IPR051916">
    <property type="entry name" value="GPI-anchor_lipid_remodeler"/>
</dbReference>
<dbReference type="PANTHER" id="PTHR14859">
    <property type="entry name" value="CALCOFLUOR WHITE HYPERSENSITIVE PROTEIN PRECURSOR"/>
    <property type="match status" value="1"/>
</dbReference>
<dbReference type="InterPro" id="IPR036691">
    <property type="entry name" value="Endo/exonu/phosph_ase_sf"/>
</dbReference>
<reference evidence="3 4" key="1">
    <citation type="submission" date="2018-12" db="EMBL/GenBank/DDBJ databases">
        <title>Flammeovirga pectinis sp. nov., isolated from the gut of the Korean scallop, Patinopecten yessoensis.</title>
        <authorList>
            <person name="Bae J.-W."/>
            <person name="Jeong Y.-S."/>
            <person name="Kang W."/>
        </authorList>
    </citation>
    <scope>NUCLEOTIDE SEQUENCE [LARGE SCALE GENOMIC DNA]</scope>
    <source>
        <strain evidence="3 4">L12M1</strain>
    </source>
</reference>
<protein>
    <recommendedName>
        <fullName evidence="2">Endonuclease/exonuclease/phosphatase domain-containing protein</fullName>
    </recommendedName>
</protein>
<feature type="transmembrane region" description="Helical" evidence="1">
    <location>
        <begin position="55"/>
        <end position="78"/>
    </location>
</feature>
<dbReference type="SUPFAM" id="SSF56219">
    <property type="entry name" value="DNase I-like"/>
    <property type="match status" value="1"/>
</dbReference>
<dbReference type="RefSeq" id="WP_126610807.1">
    <property type="nucleotide sequence ID" value="NZ_CP034562.1"/>
</dbReference>
<dbReference type="GO" id="GO:0003824">
    <property type="term" value="F:catalytic activity"/>
    <property type="evidence" value="ECO:0007669"/>
    <property type="project" value="InterPro"/>
</dbReference>
<feature type="transmembrane region" description="Helical" evidence="1">
    <location>
        <begin position="31"/>
        <end position="48"/>
    </location>
</feature>
<dbReference type="OrthoDB" id="635146at2"/>
<dbReference type="AlphaFoldDB" id="A0A3S9NY07"/>
<dbReference type="Gene3D" id="3.60.10.10">
    <property type="entry name" value="Endonuclease/exonuclease/phosphatase"/>
    <property type="match status" value="1"/>
</dbReference>
<organism evidence="3 4">
    <name type="scientific">Flammeovirga pectinis</name>
    <dbReference type="NCBI Taxonomy" id="2494373"/>
    <lineage>
        <taxon>Bacteria</taxon>
        <taxon>Pseudomonadati</taxon>
        <taxon>Bacteroidota</taxon>
        <taxon>Cytophagia</taxon>
        <taxon>Cytophagales</taxon>
        <taxon>Flammeovirgaceae</taxon>
        <taxon>Flammeovirga</taxon>
    </lineage>
</organism>
<feature type="domain" description="Endonuclease/exonuclease/phosphatase" evidence="2">
    <location>
        <begin position="89"/>
        <end position="195"/>
    </location>
</feature>
<sequence length="354" mass="40289">MIRFFGVVILSFALFARLSEAVMPLAIFYSLITPLLGILFLGCFIYEVKNKQKGYLIIALIYLTGVISILSATLQYSITSKTQKSFSVMSYNVSVFNVYAYLNHNYLESKRLMNWIKQDKTDIYCFQEYYNCDTLMTKENPDRLFTINKKLGTEQGYQVYAPPFLTNHIGATFGLAIFSKFPMVHTEMIDFKHLGGSTTNGILIADLKIPHQDTIRIINCHLQSIILDNGEPTKNTFIDKSIASIQKIHKGAILRSKQIDLLTEVIKKSPFPVVVCGDLNESSYGYAYSQLQKLLTNGFEAKGNGFGFTLTALPFRIDQLFFDDNRLKIESFETNNSQKYSDHYPISARLSFKN</sequence>
<dbReference type="GO" id="GO:0016020">
    <property type="term" value="C:membrane"/>
    <property type="evidence" value="ECO:0007669"/>
    <property type="project" value="GOC"/>
</dbReference>
<keyword evidence="1" id="KW-0812">Transmembrane</keyword>
<evidence type="ECO:0000313" key="3">
    <source>
        <dbReference type="EMBL" id="AZQ60838.1"/>
    </source>
</evidence>
<evidence type="ECO:0000256" key="1">
    <source>
        <dbReference type="SAM" id="Phobius"/>
    </source>
</evidence>
<dbReference type="CDD" id="cd09084">
    <property type="entry name" value="EEP-2"/>
    <property type="match status" value="1"/>
</dbReference>
<evidence type="ECO:0000313" key="4">
    <source>
        <dbReference type="Proteomes" id="UP000267268"/>
    </source>
</evidence>
<name>A0A3S9NY07_9BACT</name>
<proteinExistence type="predicted"/>